<dbReference type="Pfam" id="PF01936">
    <property type="entry name" value="NYN"/>
    <property type="match status" value="1"/>
</dbReference>
<protein>
    <recommendedName>
        <fullName evidence="1">HTH OST-type domain-containing protein</fullName>
    </recommendedName>
</protein>
<dbReference type="Pfam" id="PF12872">
    <property type="entry name" value="OST-HTH"/>
    <property type="match status" value="1"/>
</dbReference>
<dbReference type="Proteomes" id="UP000425960">
    <property type="component" value="Chromosome"/>
</dbReference>
<dbReference type="PANTHER" id="PTHR35811">
    <property type="entry name" value="SLR1870 PROTEIN"/>
    <property type="match status" value="1"/>
</dbReference>
<dbReference type="RefSeq" id="WP_155312250.1">
    <property type="nucleotide sequence ID" value="NZ_AP021876.1"/>
</dbReference>
<dbReference type="AlphaFoldDB" id="A0A5K7ZXB1"/>
<dbReference type="GO" id="GO:0004540">
    <property type="term" value="F:RNA nuclease activity"/>
    <property type="evidence" value="ECO:0007669"/>
    <property type="project" value="InterPro"/>
</dbReference>
<feature type="domain" description="HTH OST-type" evidence="1">
    <location>
        <begin position="186"/>
        <end position="262"/>
    </location>
</feature>
<accession>A0A5K7ZXB1</accession>
<gene>
    <name evidence="2" type="ORF">DSCO28_53720</name>
</gene>
<dbReference type="PANTHER" id="PTHR35811:SF1">
    <property type="entry name" value="HTH OST-TYPE DOMAIN-CONTAINING PROTEIN"/>
    <property type="match status" value="1"/>
</dbReference>
<dbReference type="EMBL" id="AP021876">
    <property type="protein sequence ID" value="BBO84806.1"/>
    <property type="molecule type" value="Genomic_DNA"/>
</dbReference>
<dbReference type="InterPro" id="IPR041966">
    <property type="entry name" value="LOTUS-like"/>
</dbReference>
<name>A0A5K7ZXB1_9BACT</name>
<evidence type="ECO:0000259" key="1">
    <source>
        <dbReference type="PROSITE" id="PS51644"/>
    </source>
</evidence>
<dbReference type="Gene3D" id="3.30.420.610">
    <property type="entry name" value="LOTUS domain-like"/>
    <property type="match status" value="1"/>
</dbReference>
<dbReference type="InterPro" id="IPR021139">
    <property type="entry name" value="NYN"/>
</dbReference>
<reference evidence="2 3" key="1">
    <citation type="submission" date="2019-11" db="EMBL/GenBank/DDBJ databases">
        <title>Comparative genomics of hydrocarbon-degrading Desulfosarcina strains.</title>
        <authorList>
            <person name="Watanabe M."/>
            <person name="Kojima H."/>
            <person name="Fukui M."/>
        </authorList>
    </citation>
    <scope>NUCLEOTIDE SEQUENCE [LARGE SCALE GENOMIC DNA]</scope>
    <source>
        <strain evidence="2 3">28bB2T</strain>
    </source>
</reference>
<evidence type="ECO:0000313" key="2">
    <source>
        <dbReference type="EMBL" id="BBO84806.1"/>
    </source>
</evidence>
<dbReference type="KEGG" id="dov:DSCO28_53720"/>
<evidence type="ECO:0000313" key="3">
    <source>
        <dbReference type="Proteomes" id="UP000425960"/>
    </source>
</evidence>
<sequence>MTKEAVAIYWDFENLHASIFDTINGSGTYPKPANRNRQQEVLVDVQGLYDFATTYGNVAINKAYCNWHWFSNYRQSLLKCAVELIQLFPPGPLAKNGADIKLSLDAVEDILRFPHISSIVVVGGDSDFIPLAQKLKAAGKDLIGVGCRNATNRHWANSCSDFKYYETFALEPQCDNCEEDETETATIKDAAELITKAIKQIALRNGDKWVLKAAIRPVVKRLDPTFDEANYGCRSFADLLKKHNDQFQIERGQHDHLVCLIE</sequence>
<dbReference type="Gene3D" id="3.40.50.1010">
    <property type="entry name" value="5'-nuclease"/>
    <property type="match status" value="1"/>
</dbReference>
<dbReference type="PROSITE" id="PS51644">
    <property type="entry name" value="HTH_OST"/>
    <property type="match status" value="1"/>
</dbReference>
<proteinExistence type="predicted"/>
<dbReference type="CDD" id="cd10146">
    <property type="entry name" value="LabA_like_C"/>
    <property type="match status" value="1"/>
</dbReference>
<dbReference type="CDD" id="cd11297">
    <property type="entry name" value="PIN_LabA-like_N_1"/>
    <property type="match status" value="1"/>
</dbReference>
<dbReference type="InterPro" id="IPR025605">
    <property type="entry name" value="OST-HTH/LOTUS_dom"/>
</dbReference>
<organism evidence="2 3">
    <name type="scientific">Desulfosarcina ovata subsp. sediminis</name>
    <dbReference type="NCBI Taxonomy" id="885957"/>
    <lineage>
        <taxon>Bacteria</taxon>
        <taxon>Pseudomonadati</taxon>
        <taxon>Thermodesulfobacteriota</taxon>
        <taxon>Desulfobacteria</taxon>
        <taxon>Desulfobacterales</taxon>
        <taxon>Desulfosarcinaceae</taxon>
        <taxon>Desulfosarcina</taxon>
    </lineage>
</organism>